<dbReference type="PROSITE" id="PS50110">
    <property type="entry name" value="RESPONSE_REGULATORY"/>
    <property type="match status" value="1"/>
</dbReference>
<dbReference type="Gene3D" id="3.40.50.2300">
    <property type="match status" value="1"/>
</dbReference>
<evidence type="ECO:0000256" key="4">
    <source>
        <dbReference type="PROSITE-ProRule" id="PRU00169"/>
    </source>
</evidence>
<proteinExistence type="predicted"/>
<dbReference type="SUPFAM" id="SSF52172">
    <property type="entry name" value="CheY-like"/>
    <property type="match status" value="1"/>
</dbReference>
<dbReference type="PANTHER" id="PTHR44591">
    <property type="entry name" value="STRESS RESPONSE REGULATOR PROTEIN 1"/>
    <property type="match status" value="1"/>
</dbReference>
<sequence>MKRCLIVEDSSVIRKVAKRILTSNEMLVVEAADGVGGLAICEAEMPDVILVDSVLPDMAAVDFIRRVGQIRADMRPHIMLCLTEMDVGAIMRAKRAGAHSYLLKPFNRSQLLERFRQVSATSRPAASAAA</sequence>
<gene>
    <name evidence="6" type="ORF">J5Y06_12200</name>
</gene>
<organism evidence="6 7">
    <name type="scientific">Tianweitania sediminis</name>
    <dbReference type="NCBI Taxonomy" id="1502156"/>
    <lineage>
        <taxon>Bacteria</taxon>
        <taxon>Pseudomonadati</taxon>
        <taxon>Pseudomonadota</taxon>
        <taxon>Alphaproteobacteria</taxon>
        <taxon>Hyphomicrobiales</taxon>
        <taxon>Phyllobacteriaceae</taxon>
        <taxon>Tianweitania</taxon>
    </lineage>
</organism>
<dbReference type="RefSeq" id="WP_209335419.1">
    <property type="nucleotide sequence ID" value="NZ_JAGIYY010000003.1"/>
</dbReference>
<evidence type="ECO:0000313" key="7">
    <source>
        <dbReference type="Proteomes" id="UP000666240"/>
    </source>
</evidence>
<name>A0A8J7UHP3_9HYPH</name>
<dbReference type="EMBL" id="JAGIYY010000003">
    <property type="protein sequence ID" value="MBP0439414.1"/>
    <property type="molecule type" value="Genomic_DNA"/>
</dbReference>
<dbReference type="InterPro" id="IPR011006">
    <property type="entry name" value="CheY-like_superfamily"/>
</dbReference>
<dbReference type="InterPro" id="IPR050595">
    <property type="entry name" value="Bact_response_regulator"/>
</dbReference>
<evidence type="ECO:0000256" key="3">
    <source>
        <dbReference type="ARBA" id="ARBA00023163"/>
    </source>
</evidence>
<dbReference type="Pfam" id="PF00072">
    <property type="entry name" value="Response_reg"/>
    <property type="match status" value="1"/>
</dbReference>
<feature type="modified residue" description="4-aspartylphosphate" evidence="4">
    <location>
        <position position="52"/>
    </location>
</feature>
<comment type="caution">
    <text evidence="6">The sequence shown here is derived from an EMBL/GenBank/DDBJ whole genome shotgun (WGS) entry which is preliminary data.</text>
</comment>
<accession>A0A8J7UHP3</accession>
<dbReference type="GO" id="GO:0000160">
    <property type="term" value="P:phosphorelay signal transduction system"/>
    <property type="evidence" value="ECO:0007669"/>
    <property type="project" value="InterPro"/>
</dbReference>
<keyword evidence="2" id="KW-0805">Transcription regulation</keyword>
<keyword evidence="3" id="KW-0804">Transcription</keyword>
<evidence type="ECO:0000256" key="2">
    <source>
        <dbReference type="ARBA" id="ARBA00023015"/>
    </source>
</evidence>
<keyword evidence="1 4" id="KW-0597">Phosphoprotein</keyword>
<evidence type="ECO:0000256" key="1">
    <source>
        <dbReference type="ARBA" id="ARBA00022553"/>
    </source>
</evidence>
<evidence type="ECO:0000259" key="5">
    <source>
        <dbReference type="PROSITE" id="PS50110"/>
    </source>
</evidence>
<dbReference type="Proteomes" id="UP000666240">
    <property type="component" value="Unassembled WGS sequence"/>
</dbReference>
<dbReference type="SMART" id="SM00448">
    <property type="entry name" value="REC"/>
    <property type="match status" value="1"/>
</dbReference>
<reference evidence="6" key="1">
    <citation type="submission" date="2021-03" db="EMBL/GenBank/DDBJ databases">
        <title>Genome sequencing and assembly of Tianweitania sediminis.</title>
        <authorList>
            <person name="Chhetri G."/>
        </authorList>
    </citation>
    <scope>NUCLEOTIDE SEQUENCE</scope>
    <source>
        <strain evidence="6">Z8</strain>
    </source>
</reference>
<keyword evidence="7" id="KW-1185">Reference proteome</keyword>
<dbReference type="AlphaFoldDB" id="A0A8J7UHP3"/>
<dbReference type="PANTHER" id="PTHR44591:SF3">
    <property type="entry name" value="RESPONSE REGULATORY DOMAIN-CONTAINING PROTEIN"/>
    <property type="match status" value="1"/>
</dbReference>
<evidence type="ECO:0000313" key="6">
    <source>
        <dbReference type="EMBL" id="MBP0439414.1"/>
    </source>
</evidence>
<protein>
    <submittedName>
        <fullName evidence="6">Response regulator</fullName>
    </submittedName>
</protein>
<dbReference type="InterPro" id="IPR001789">
    <property type="entry name" value="Sig_transdc_resp-reg_receiver"/>
</dbReference>
<feature type="domain" description="Response regulatory" evidence="5">
    <location>
        <begin position="3"/>
        <end position="119"/>
    </location>
</feature>